<feature type="region of interest" description="Disordered" evidence="2">
    <location>
        <begin position="676"/>
        <end position="696"/>
    </location>
</feature>
<dbReference type="OrthoDB" id="4226846at2759"/>
<dbReference type="RefSeq" id="XP_020117418.1">
    <property type="nucleotide sequence ID" value="XM_020262416.1"/>
</dbReference>
<feature type="compositionally biased region" description="Low complexity" evidence="2">
    <location>
        <begin position="1086"/>
        <end position="1097"/>
    </location>
</feature>
<evidence type="ECO:0000256" key="1">
    <source>
        <dbReference type="SAM" id="Coils"/>
    </source>
</evidence>
<feature type="compositionally biased region" description="Low complexity" evidence="2">
    <location>
        <begin position="1145"/>
        <end position="1163"/>
    </location>
</feature>
<feature type="compositionally biased region" description="Polar residues" evidence="2">
    <location>
        <begin position="1098"/>
        <end position="1144"/>
    </location>
</feature>
<evidence type="ECO:0000256" key="2">
    <source>
        <dbReference type="SAM" id="MobiDB-lite"/>
    </source>
</evidence>
<feature type="region of interest" description="Disordered" evidence="2">
    <location>
        <begin position="820"/>
        <end position="851"/>
    </location>
</feature>
<evidence type="ECO:0000313" key="4">
    <source>
        <dbReference type="Proteomes" id="UP000214365"/>
    </source>
</evidence>
<keyword evidence="4" id="KW-1185">Reference proteome</keyword>
<feature type="compositionally biased region" description="Polar residues" evidence="2">
    <location>
        <begin position="985"/>
        <end position="1085"/>
    </location>
</feature>
<reference evidence="3 4" key="1">
    <citation type="submission" date="2015-06" db="EMBL/GenBank/DDBJ databases">
        <title>Talaromyces atroroseus IBT 11181 draft genome.</title>
        <authorList>
            <person name="Rasmussen K.B."/>
            <person name="Rasmussen S."/>
            <person name="Petersen B."/>
            <person name="Sicheritz-Ponten T."/>
            <person name="Mortensen U.H."/>
            <person name="Thrane U."/>
        </authorList>
    </citation>
    <scope>NUCLEOTIDE SEQUENCE [LARGE SCALE GENOMIC DNA]</scope>
    <source>
        <strain evidence="3 4">IBT 11181</strain>
    </source>
</reference>
<feature type="region of interest" description="Disordered" evidence="2">
    <location>
        <begin position="866"/>
        <end position="1206"/>
    </location>
</feature>
<comment type="caution">
    <text evidence="3">The sequence shown here is derived from an EMBL/GenBank/DDBJ whole genome shotgun (WGS) entry which is preliminary data.</text>
</comment>
<feature type="compositionally biased region" description="Polar residues" evidence="2">
    <location>
        <begin position="883"/>
        <end position="900"/>
    </location>
</feature>
<feature type="region of interest" description="Disordered" evidence="2">
    <location>
        <begin position="413"/>
        <end position="434"/>
    </location>
</feature>
<proteinExistence type="predicted"/>
<dbReference type="GeneID" id="31007269"/>
<feature type="compositionally biased region" description="Polar residues" evidence="2">
    <location>
        <begin position="1164"/>
        <end position="1181"/>
    </location>
</feature>
<evidence type="ECO:0000313" key="3">
    <source>
        <dbReference type="EMBL" id="OKL57297.1"/>
    </source>
</evidence>
<sequence>MQGSIAPAVRASGLCCHCGRGLPYDTYYFWCLFCDLTVCANCPGSHPAVHQPYYKYMLNRTTPRGARPSQSLCTKCRQLSHCGLSCNDCEFNLCVNCMTTSRDTLANHPHGKMTITKAPDDFGLGMYDVQCDSCRAGATLSHCGRCCNVDYNAQIRFCEDCQAPGQREHDPTHRFASFLYRVNTNKDARYNAVKCLDCKSRTSTTSVPFSGRELARHPHSRFQLIMGEAERDRRNFHSHRTCARKPVRDIATVSAEAHDIVCGCCNQKFPMGSRVFMCPTCTMIACETCADFGGARSHPHIMIPVFLQWTVPPVLLGQVRANSIVKACAKCDKSIVPDSDSYIECNYCQVWDICLDCTKKTNMPVRHACLEAVEMTLFDPIKPGHDSLVTQVLAAQKTMTSGVPLQLQPVRQQSLSIRRKPSSNGSSSISSISPISLPVQPQITQTAGMQRRPVISQHGSQLAFNQQSVQLPTGLTSAGLPMQQGVLPSIQPVIQPIASAGEIKRKAIHPAIMDASRSVIDKSNNVSKAAYGKASTMVNDVDKEKLKNMGKSMGKKMARYAGAVTGQIIRQEIQNDTGIRLPPLHLSQNPNQQAQTLHAQMQAQQGKQEIEKLQAQLQLMQKMSQLQSQAALMQQQQQLQHQAVANPTTVTMSPSNPSSSTQLPATAHLTQSISSIQASSSPIAHNQTPSTFSGNSNILHATTAVSTSGAQNPNSSIMASVPPSGVSTPQNGLPITGITHILSNEAVVVPSVHNTNSNDIASIPPSESNTVLHNGNPYTSDIAPNSPSESTTVHSGIIAILNNSSIAPIPVSETDIAPIPLCEQTPPVPSIDSNADSPHAVTFHSTAQSPASTQMMEALSLNIYSSHPVQPQDPQSPVPQQQTHNSGTQGSINDAHSQTAGAHYEHPSVEEDTQSEILQPGSASENQEASNPHVQGSDNLSNVSHSVPQHNHPQPEHPHTEHGSLNTPFNNQPDNQQQQYPPQQDSLGTDPNPSNLHETASSQYNGSSSQHLSADQQYQTTHSNLSSAVTPSQHPYSLLSQPSTQHSPNPHGASTSQHPNTHSQQNLPQNLQASPPSPHTVNEHPSSNNQQCQSHNQGAFQPQHQPSQLPTGNSYPTGGQSNEYHQAHTFNSSATGTGSTYNHASPQQSSSPFQPQSTIPTTTAPTMNASSTQSPPLQSNMPPGGIGQGIPQNPPPAYTQAQTQQPNMTNDQLNLQNQQIMALQQRIQAMNLQQQQQQAQQAQQLQLLSNQLQQQQQNQQGDGALQIVDSGLSILNNLTQMLGNNNNNNSLSVGLNNNNLQQLQLQEQQQELLSLNYLNDLQLQNQLDAEAMVAMNDQMQTNMQLENLNAQLAALNNTQSMDNFNNSAIGMGDVNVNMDIVVDQSFDIQSNAGVIDVTDSSSFFVADSGSF</sequence>
<feature type="compositionally biased region" description="Polar residues" evidence="2">
    <location>
        <begin position="685"/>
        <end position="696"/>
    </location>
</feature>
<name>A0A225AUZ4_TALAT</name>
<feature type="compositionally biased region" description="Polar residues" evidence="2">
    <location>
        <begin position="915"/>
        <end position="947"/>
    </location>
</feature>
<feature type="compositionally biased region" description="Basic and acidic residues" evidence="2">
    <location>
        <begin position="953"/>
        <end position="962"/>
    </location>
</feature>
<feature type="compositionally biased region" description="Low complexity" evidence="2">
    <location>
        <begin position="966"/>
        <end position="984"/>
    </location>
</feature>
<dbReference type="EMBL" id="LFMY01000012">
    <property type="protein sequence ID" value="OKL57297.1"/>
    <property type="molecule type" value="Genomic_DNA"/>
</dbReference>
<dbReference type="Proteomes" id="UP000214365">
    <property type="component" value="Unassembled WGS sequence"/>
</dbReference>
<keyword evidence="1" id="KW-0175">Coiled coil</keyword>
<accession>A0A225AUZ4</accession>
<feature type="compositionally biased region" description="Low complexity" evidence="2">
    <location>
        <begin position="868"/>
        <end position="882"/>
    </location>
</feature>
<organism evidence="3 4">
    <name type="scientific">Talaromyces atroroseus</name>
    <dbReference type="NCBI Taxonomy" id="1441469"/>
    <lineage>
        <taxon>Eukaryota</taxon>
        <taxon>Fungi</taxon>
        <taxon>Dikarya</taxon>
        <taxon>Ascomycota</taxon>
        <taxon>Pezizomycotina</taxon>
        <taxon>Eurotiomycetes</taxon>
        <taxon>Eurotiomycetidae</taxon>
        <taxon>Eurotiales</taxon>
        <taxon>Trichocomaceae</taxon>
        <taxon>Talaromyces</taxon>
        <taxon>Talaromyces sect. Trachyspermi</taxon>
    </lineage>
</organism>
<gene>
    <name evidence="3" type="ORF">UA08_07513</name>
</gene>
<dbReference type="STRING" id="1441469.A0A225AUZ4"/>
<protein>
    <submittedName>
        <fullName evidence="3">Uncharacterized protein</fullName>
    </submittedName>
</protein>
<feature type="compositionally biased region" description="Low complexity" evidence="2">
    <location>
        <begin position="422"/>
        <end position="434"/>
    </location>
</feature>
<feature type="coiled-coil region" evidence="1">
    <location>
        <begin position="1213"/>
        <end position="1258"/>
    </location>
</feature>